<evidence type="ECO:0000256" key="4">
    <source>
        <dbReference type="ARBA" id="ARBA00022475"/>
    </source>
</evidence>
<evidence type="ECO:0000313" key="12">
    <source>
        <dbReference type="Proteomes" id="UP001501447"/>
    </source>
</evidence>
<comment type="caution">
    <text evidence="11">The sequence shown here is derived from an EMBL/GenBank/DDBJ whole genome shotgun (WGS) entry which is preliminary data.</text>
</comment>
<accession>A0ABN3QSR9</accession>
<proteinExistence type="inferred from homology"/>
<evidence type="ECO:0000256" key="7">
    <source>
        <dbReference type="ARBA" id="ARBA00022989"/>
    </source>
</evidence>
<protein>
    <submittedName>
        <fullName evidence="11">Amino acid ABC transporter permease</fullName>
    </submittedName>
</protein>
<dbReference type="NCBIfam" id="TIGR01726">
    <property type="entry name" value="HEQRo_perm_3TM"/>
    <property type="match status" value="1"/>
</dbReference>
<dbReference type="Pfam" id="PF00528">
    <property type="entry name" value="BPD_transp_1"/>
    <property type="match status" value="1"/>
</dbReference>
<dbReference type="Proteomes" id="UP001501447">
    <property type="component" value="Unassembled WGS sequence"/>
</dbReference>
<keyword evidence="3 9" id="KW-0813">Transport</keyword>
<organism evidence="11 12">
    <name type="scientific">Streptomyces axinellae</name>
    <dbReference type="NCBI Taxonomy" id="552788"/>
    <lineage>
        <taxon>Bacteria</taxon>
        <taxon>Bacillati</taxon>
        <taxon>Actinomycetota</taxon>
        <taxon>Actinomycetes</taxon>
        <taxon>Kitasatosporales</taxon>
        <taxon>Streptomycetaceae</taxon>
        <taxon>Streptomyces</taxon>
    </lineage>
</organism>
<dbReference type="EMBL" id="BAAARJ010000023">
    <property type="protein sequence ID" value="GAA2634363.1"/>
    <property type="molecule type" value="Genomic_DNA"/>
</dbReference>
<evidence type="ECO:0000256" key="6">
    <source>
        <dbReference type="ARBA" id="ARBA00022970"/>
    </source>
</evidence>
<feature type="transmembrane region" description="Helical" evidence="9">
    <location>
        <begin position="82"/>
        <end position="101"/>
    </location>
</feature>
<keyword evidence="12" id="KW-1185">Reference proteome</keyword>
<dbReference type="Gene3D" id="1.10.3720.10">
    <property type="entry name" value="MetI-like"/>
    <property type="match status" value="1"/>
</dbReference>
<evidence type="ECO:0000256" key="3">
    <source>
        <dbReference type="ARBA" id="ARBA00022448"/>
    </source>
</evidence>
<sequence length="215" mass="22518">MHVLLDNPDLFRRGFVGTLELTVVSALIAAVLGGVLAFFRVGPVPVLRGFGRVAVTLLCNTPLTLLFFGVTVGLPLLGLTTLSYFTLAVVALSAYSAAFLCEALRSGVNTVDTGQADAARSLGLTFAQTAVLVVLPQAGRAVLPAMSSVVITLAKNSALAGGFSVFELFSVEKTLVEQGYAVVTVFVWVGLAYLVVIAAISTVFRVLESRLAVPR</sequence>
<evidence type="ECO:0000256" key="5">
    <source>
        <dbReference type="ARBA" id="ARBA00022692"/>
    </source>
</evidence>
<feature type="transmembrane region" description="Helical" evidence="9">
    <location>
        <begin position="20"/>
        <end position="41"/>
    </location>
</feature>
<keyword evidence="7 9" id="KW-1133">Transmembrane helix</keyword>
<comment type="subcellular location">
    <subcellularLocation>
        <location evidence="1 9">Cell membrane</location>
        <topology evidence="1 9">Multi-pass membrane protein</topology>
    </subcellularLocation>
</comment>
<name>A0ABN3QSR9_9ACTN</name>
<gene>
    <name evidence="11" type="ORF">GCM10009863_58360</name>
</gene>
<keyword evidence="6" id="KW-0029">Amino-acid transport</keyword>
<dbReference type="InterPro" id="IPR043429">
    <property type="entry name" value="ArtM/GltK/GlnP/TcyL/YhdX-like"/>
</dbReference>
<evidence type="ECO:0000256" key="9">
    <source>
        <dbReference type="RuleBase" id="RU363032"/>
    </source>
</evidence>
<feature type="transmembrane region" description="Helical" evidence="9">
    <location>
        <begin position="53"/>
        <end position="76"/>
    </location>
</feature>
<feature type="transmembrane region" description="Helical" evidence="9">
    <location>
        <begin position="180"/>
        <end position="207"/>
    </location>
</feature>
<keyword evidence="4" id="KW-1003">Cell membrane</keyword>
<evidence type="ECO:0000256" key="1">
    <source>
        <dbReference type="ARBA" id="ARBA00004651"/>
    </source>
</evidence>
<dbReference type="PANTHER" id="PTHR30614:SF37">
    <property type="entry name" value="AMINO-ACID ABC TRANSPORTER PERMEASE PROTEIN YHDX-RELATED"/>
    <property type="match status" value="1"/>
</dbReference>
<evidence type="ECO:0000256" key="8">
    <source>
        <dbReference type="ARBA" id="ARBA00023136"/>
    </source>
</evidence>
<dbReference type="PANTHER" id="PTHR30614">
    <property type="entry name" value="MEMBRANE COMPONENT OF AMINO ACID ABC TRANSPORTER"/>
    <property type="match status" value="1"/>
</dbReference>
<evidence type="ECO:0000259" key="10">
    <source>
        <dbReference type="PROSITE" id="PS50928"/>
    </source>
</evidence>
<evidence type="ECO:0000256" key="2">
    <source>
        <dbReference type="ARBA" id="ARBA00010072"/>
    </source>
</evidence>
<dbReference type="InterPro" id="IPR000515">
    <property type="entry name" value="MetI-like"/>
</dbReference>
<feature type="domain" description="ABC transmembrane type-1" evidence="10">
    <location>
        <begin position="15"/>
        <end position="204"/>
    </location>
</feature>
<reference evidence="11 12" key="1">
    <citation type="journal article" date="2019" name="Int. J. Syst. Evol. Microbiol.">
        <title>The Global Catalogue of Microorganisms (GCM) 10K type strain sequencing project: providing services to taxonomists for standard genome sequencing and annotation.</title>
        <authorList>
            <consortium name="The Broad Institute Genomics Platform"/>
            <consortium name="The Broad Institute Genome Sequencing Center for Infectious Disease"/>
            <person name="Wu L."/>
            <person name="Ma J."/>
        </authorList>
    </citation>
    <scope>NUCLEOTIDE SEQUENCE [LARGE SCALE GENOMIC DNA]</scope>
    <source>
        <strain evidence="11 12">JCM 16373</strain>
    </source>
</reference>
<dbReference type="SUPFAM" id="SSF161098">
    <property type="entry name" value="MetI-like"/>
    <property type="match status" value="1"/>
</dbReference>
<evidence type="ECO:0000313" key="11">
    <source>
        <dbReference type="EMBL" id="GAA2634363.1"/>
    </source>
</evidence>
<dbReference type="RefSeq" id="WP_344570043.1">
    <property type="nucleotide sequence ID" value="NZ_BAAARJ010000023.1"/>
</dbReference>
<keyword evidence="5 9" id="KW-0812">Transmembrane</keyword>
<dbReference type="CDD" id="cd06261">
    <property type="entry name" value="TM_PBP2"/>
    <property type="match status" value="1"/>
</dbReference>
<dbReference type="PROSITE" id="PS50928">
    <property type="entry name" value="ABC_TM1"/>
    <property type="match status" value="1"/>
</dbReference>
<comment type="similarity">
    <text evidence="2">Belongs to the binding-protein-dependent transport system permease family. HisMQ subfamily.</text>
</comment>
<dbReference type="InterPro" id="IPR035906">
    <property type="entry name" value="MetI-like_sf"/>
</dbReference>
<dbReference type="InterPro" id="IPR010065">
    <property type="entry name" value="AA_ABC_transptr_permease_3TM"/>
</dbReference>
<keyword evidence="8 9" id="KW-0472">Membrane</keyword>